<evidence type="ECO:0000313" key="2">
    <source>
        <dbReference type="EnsemblMetazoa" id="CLYHEMP001447.1"/>
    </source>
</evidence>
<keyword evidence="3" id="KW-1185">Reference proteome</keyword>
<feature type="region of interest" description="Disordered" evidence="1">
    <location>
        <begin position="331"/>
        <end position="364"/>
    </location>
</feature>
<feature type="compositionally biased region" description="Basic and acidic residues" evidence="1">
    <location>
        <begin position="331"/>
        <end position="350"/>
    </location>
</feature>
<organism evidence="2 3">
    <name type="scientific">Clytia hemisphaerica</name>
    <dbReference type="NCBI Taxonomy" id="252671"/>
    <lineage>
        <taxon>Eukaryota</taxon>
        <taxon>Metazoa</taxon>
        <taxon>Cnidaria</taxon>
        <taxon>Hydrozoa</taxon>
        <taxon>Hydroidolina</taxon>
        <taxon>Leptothecata</taxon>
        <taxon>Obeliida</taxon>
        <taxon>Clytiidae</taxon>
        <taxon>Clytia</taxon>
    </lineage>
</organism>
<sequence>MSYLNSEKIKFQFWKLYFEIGDSVIDNLDVAKYFYEQIFHEPPTNSHLIKFMKDVDNLLYECKTDKDDVGKKLTVFYIPNKRTCRFCGNKLISSNKTESTFFDEIHGIRRGWRFRMVCSKCNISEYGTFFSKGKYRILDVEAEDDKWFVSTEETIICTSLLKKYQCELLYANLAFLCKSQIFNELFGINEEEEAQSKTSNKRLKMNRPTLDRRRLEDAFLLYAVKNVCRSYSIKCDQTITDRNTLLKSINEDFYKKFVEKWSGHQCEKQGCGRVLVLDGNMKTSRRVCAVKDITSVVFPTMKEEFKTGCLNTPIQDSKFCSLHESNSMAKDHEDETELTIDKNHETRVSEETEENVDEGELDSINDNLKIDQETTGDYSVLQICAIKETRNSKLYQILWHTGEKTWVRDEKIPEHIKNQGTFLVEQVTDTNLGCDQNVAVIKPTSTINCAKQNSTTAKKKRCQTEKTKHSARDKKTSGVLVFTSPCGVVVNMKELYISESKLMYRI</sequence>
<reference evidence="2" key="1">
    <citation type="submission" date="2021-01" db="UniProtKB">
        <authorList>
            <consortium name="EnsemblMetazoa"/>
        </authorList>
    </citation>
    <scope>IDENTIFICATION</scope>
</reference>
<dbReference type="EnsemblMetazoa" id="CLYHEMT001447.1">
    <property type="protein sequence ID" value="CLYHEMP001447.1"/>
    <property type="gene ID" value="CLYHEMG001447"/>
</dbReference>
<name>A0A7M5TT31_9CNID</name>
<evidence type="ECO:0000256" key="1">
    <source>
        <dbReference type="SAM" id="MobiDB-lite"/>
    </source>
</evidence>
<dbReference type="AlphaFoldDB" id="A0A7M5TT31"/>
<dbReference type="Proteomes" id="UP000594262">
    <property type="component" value="Unplaced"/>
</dbReference>
<dbReference type="OrthoDB" id="5982978at2759"/>
<proteinExistence type="predicted"/>
<evidence type="ECO:0000313" key="3">
    <source>
        <dbReference type="Proteomes" id="UP000594262"/>
    </source>
</evidence>
<feature type="compositionally biased region" description="Acidic residues" evidence="1">
    <location>
        <begin position="351"/>
        <end position="363"/>
    </location>
</feature>
<accession>A0A7M5TT31</accession>
<protein>
    <submittedName>
        <fullName evidence="2">Uncharacterized protein</fullName>
    </submittedName>
</protein>